<dbReference type="STRING" id="29170.A0A368FAD1"/>
<dbReference type="OrthoDB" id="5814083at2759"/>
<dbReference type="InterPro" id="IPR035940">
    <property type="entry name" value="CAP_sf"/>
</dbReference>
<proteinExistence type="predicted"/>
<feature type="domain" description="SCP" evidence="1">
    <location>
        <begin position="46"/>
        <end position="115"/>
    </location>
</feature>
<name>A0A368FAD1_ANCCA</name>
<comment type="caution">
    <text evidence="2">The sequence shown here is derived from an EMBL/GenBank/DDBJ whole genome shotgun (WGS) entry which is preliminary data.</text>
</comment>
<dbReference type="Gene3D" id="3.40.33.10">
    <property type="entry name" value="CAP"/>
    <property type="match status" value="1"/>
</dbReference>
<sequence>MAVPKADLLKDAVKQWYLPVVYYGQRDKDNKFTDPRLYPYVEPSIMAVPKADLLKDAVKQWYLPVVYYGQRDKDNKFTDPRLYPFANLAYSKNTLFGCHYAKCQNPGRIVITCVYNKIVPNNEVIYEPGTACVNNQDCTTYPQSTCKESLCVVPKQNPPNRTCNHSNFSNLRGRLDTNVSC</sequence>
<organism evidence="2 3">
    <name type="scientific">Ancylostoma caninum</name>
    <name type="common">Dog hookworm</name>
    <dbReference type="NCBI Taxonomy" id="29170"/>
    <lineage>
        <taxon>Eukaryota</taxon>
        <taxon>Metazoa</taxon>
        <taxon>Ecdysozoa</taxon>
        <taxon>Nematoda</taxon>
        <taxon>Chromadorea</taxon>
        <taxon>Rhabditida</taxon>
        <taxon>Rhabditina</taxon>
        <taxon>Rhabditomorpha</taxon>
        <taxon>Strongyloidea</taxon>
        <taxon>Ancylostomatidae</taxon>
        <taxon>Ancylostomatinae</taxon>
        <taxon>Ancylostoma</taxon>
    </lineage>
</organism>
<gene>
    <name evidence="2" type="ORF">ANCCAN_27130</name>
</gene>
<protein>
    <recommendedName>
        <fullName evidence="1">SCP domain-containing protein</fullName>
    </recommendedName>
</protein>
<accession>A0A368FAD1</accession>
<dbReference type="AlphaFoldDB" id="A0A368FAD1"/>
<dbReference type="Pfam" id="PF00188">
    <property type="entry name" value="CAP"/>
    <property type="match status" value="1"/>
</dbReference>
<dbReference type="InterPro" id="IPR014044">
    <property type="entry name" value="CAP_dom"/>
</dbReference>
<dbReference type="Proteomes" id="UP000252519">
    <property type="component" value="Unassembled WGS sequence"/>
</dbReference>
<reference evidence="2 3" key="1">
    <citation type="submission" date="2014-10" db="EMBL/GenBank/DDBJ databases">
        <title>Draft genome of the hookworm Ancylostoma caninum.</title>
        <authorList>
            <person name="Mitreva M."/>
        </authorList>
    </citation>
    <scope>NUCLEOTIDE SEQUENCE [LARGE SCALE GENOMIC DNA]</scope>
    <source>
        <strain evidence="2 3">Baltimore</strain>
    </source>
</reference>
<evidence type="ECO:0000259" key="1">
    <source>
        <dbReference type="Pfam" id="PF00188"/>
    </source>
</evidence>
<evidence type="ECO:0000313" key="2">
    <source>
        <dbReference type="EMBL" id="RCN27137.1"/>
    </source>
</evidence>
<evidence type="ECO:0000313" key="3">
    <source>
        <dbReference type="Proteomes" id="UP000252519"/>
    </source>
</evidence>
<dbReference type="EMBL" id="JOJR01004865">
    <property type="protein sequence ID" value="RCN27137.1"/>
    <property type="molecule type" value="Genomic_DNA"/>
</dbReference>
<keyword evidence="3" id="KW-1185">Reference proteome</keyword>
<dbReference type="SUPFAM" id="SSF55797">
    <property type="entry name" value="PR-1-like"/>
    <property type="match status" value="1"/>
</dbReference>